<evidence type="ECO:0000313" key="3">
    <source>
        <dbReference type="EMBL" id="KAF9338417.1"/>
    </source>
</evidence>
<feature type="domain" description="Integrator complex subunit 3 N-terminal" evidence="2">
    <location>
        <begin position="62"/>
        <end position="458"/>
    </location>
</feature>
<feature type="compositionally biased region" description="Polar residues" evidence="1">
    <location>
        <begin position="1334"/>
        <end position="1345"/>
    </location>
</feature>
<dbReference type="InterPro" id="IPR045334">
    <property type="entry name" value="INTS3"/>
</dbReference>
<feature type="compositionally biased region" description="Basic residues" evidence="1">
    <location>
        <begin position="1505"/>
        <end position="1514"/>
    </location>
</feature>
<feature type="compositionally biased region" description="Basic and acidic residues" evidence="1">
    <location>
        <begin position="1295"/>
        <end position="1305"/>
    </location>
</feature>
<keyword evidence="4" id="KW-1185">Reference proteome</keyword>
<feature type="compositionally biased region" description="Polar residues" evidence="1">
    <location>
        <begin position="912"/>
        <end position="924"/>
    </location>
</feature>
<feature type="compositionally biased region" description="Basic and acidic residues" evidence="1">
    <location>
        <begin position="538"/>
        <end position="554"/>
    </location>
</feature>
<dbReference type="Pfam" id="PF10189">
    <property type="entry name" value="Ints3_N"/>
    <property type="match status" value="1"/>
</dbReference>
<feature type="compositionally biased region" description="Low complexity" evidence="1">
    <location>
        <begin position="562"/>
        <end position="573"/>
    </location>
</feature>
<feature type="compositionally biased region" description="Acidic residues" evidence="1">
    <location>
        <begin position="1239"/>
        <end position="1249"/>
    </location>
</feature>
<feature type="compositionally biased region" description="Low complexity" evidence="1">
    <location>
        <begin position="1316"/>
        <end position="1326"/>
    </location>
</feature>
<organism evidence="3 4">
    <name type="scientific">Podila minutissima</name>
    <dbReference type="NCBI Taxonomy" id="64525"/>
    <lineage>
        <taxon>Eukaryota</taxon>
        <taxon>Fungi</taxon>
        <taxon>Fungi incertae sedis</taxon>
        <taxon>Mucoromycota</taxon>
        <taxon>Mortierellomycotina</taxon>
        <taxon>Mortierellomycetes</taxon>
        <taxon>Mortierellales</taxon>
        <taxon>Mortierellaceae</taxon>
        <taxon>Podila</taxon>
    </lineage>
</organism>
<gene>
    <name evidence="3" type="primary">INTS3</name>
    <name evidence="3" type="ORF">BG006_000016</name>
</gene>
<accession>A0A9P5VRL2</accession>
<feature type="region of interest" description="Disordered" evidence="1">
    <location>
        <begin position="898"/>
        <end position="924"/>
    </location>
</feature>
<reference evidence="3" key="1">
    <citation type="journal article" date="2020" name="Fungal Divers.">
        <title>Resolving the Mortierellaceae phylogeny through synthesis of multi-gene phylogenetics and phylogenomics.</title>
        <authorList>
            <person name="Vandepol N."/>
            <person name="Liber J."/>
            <person name="Desiro A."/>
            <person name="Na H."/>
            <person name="Kennedy M."/>
            <person name="Barry K."/>
            <person name="Grigoriev I.V."/>
            <person name="Miller A.N."/>
            <person name="O'Donnell K."/>
            <person name="Stajich J.E."/>
            <person name="Bonito G."/>
        </authorList>
    </citation>
    <scope>NUCLEOTIDE SEQUENCE</scope>
    <source>
        <strain evidence="3">NVP1</strain>
    </source>
</reference>
<feature type="compositionally biased region" description="Low complexity" evidence="1">
    <location>
        <begin position="1094"/>
        <end position="1112"/>
    </location>
</feature>
<feature type="compositionally biased region" description="Acidic residues" evidence="1">
    <location>
        <begin position="1271"/>
        <end position="1294"/>
    </location>
</feature>
<dbReference type="PANTHER" id="PTHR13587:SF7">
    <property type="entry name" value="INTEGRATOR COMPLEX SUBUNIT 3"/>
    <property type="match status" value="1"/>
</dbReference>
<feature type="compositionally biased region" description="Low complexity" evidence="1">
    <location>
        <begin position="1347"/>
        <end position="1367"/>
    </location>
</feature>
<feature type="region of interest" description="Disordered" evidence="1">
    <location>
        <begin position="1192"/>
        <end position="1523"/>
    </location>
</feature>
<proteinExistence type="predicted"/>
<evidence type="ECO:0000259" key="2">
    <source>
        <dbReference type="Pfam" id="PF10189"/>
    </source>
</evidence>
<feature type="compositionally biased region" description="Acidic residues" evidence="1">
    <location>
        <begin position="1384"/>
        <end position="1441"/>
    </location>
</feature>
<feature type="compositionally biased region" description="Acidic residues" evidence="1">
    <location>
        <begin position="578"/>
        <end position="588"/>
    </location>
</feature>
<feature type="compositionally biased region" description="Polar residues" evidence="1">
    <location>
        <begin position="515"/>
        <end position="526"/>
    </location>
</feature>
<feature type="compositionally biased region" description="Low complexity" evidence="1">
    <location>
        <begin position="1469"/>
        <end position="1504"/>
    </location>
</feature>
<dbReference type="GO" id="GO:0005737">
    <property type="term" value="C:cytoplasm"/>
    <property type="evidence" value="ECO:0007669"/>
    <property type="project" value="TreeGrafter"/>
</dbReference>
<evidence type="ECO:0000313" key="4">
    <source>
        <dbReference type="Proteomes" id="UP000696485"/>
    </source>
</evidence>
<sequence length="1523" mass="170155">MAAPEAAPSLIFEYASATYEEEDSVEKEMALAHQQLIESFQGKSDHEIHNFLQEGASASMARHGEIINGLLYGILTNKGTATDFYRHMNFVSRDQLASAGKQIRYFCIHVHFQKFRQIVKEQLVWIVGQLTELRFQGCENLYMNLLKQIRGGDISTGNIQHSEAMLNLLNTHLPWVYNNPVLIAYSCFTYLRIILDHSRYPSLKQAEITFCTKLLRERFRECSDMGRDLVRALQDVSRIKEFEEIWMDLLHNPENLNPQLDGIHKLMAVPSRDFILGSRLTFDMERKLLYILKTLNVGDHIRNTTWFYERYLAAPEADALFSDIIRYICGVYHPTNAVLASSIVPRWLFIATLLRYVRSNTTAANIKLALFYDWLFYDPTRDSIMNIEPAMLLMERSLMREPWVTAILVEFLHFTVLNYHPTLREVIQKHVGMAMQVLVDKQVIKKIGLIYQAPILNEYQSIKEYILTLFPHQLAAEGISNIQINNTAMESLDENHQGPGAESDDSESNEDFETGSLSRPYDNQITGGDEDTFMSGGRNKERPRSRDNSRESSHEPMQVDESPVASSRPAPSSTQNNNEEEPIEDEVMESAVVESSTSTHATAGAETIIPNWNFPSPTSGSGGAASKDGDNPPTPVPGASLWIFGSSLQDFKKAYELAPDAPETGGMFRKIWDIYSDVGGANVEGADLANEIGSEICAYAQKADVPADYLATLAEDNQGVLDALISCLWRVMDREGEDGALRVAQMFMRSEVNVSVQDRLLGMWYLLGLIKWHMRSAGTASLTFEQVLDLYASYLRDSAAQEQARGESESDSEEDTEQSTVEMAREFLMRDLQHLQDRQLGTFDTVLPLILQHLPDLVPKNEKLLRLVLAMASPIQIYGLSIGLSRRDFILLSTPVPTTTSISGSSDRKASNSKGKGKNTSRTENPFSTLKEILAGEWEPKVTLKMVDTLGQTLDWETFEQMGVWQLVQSEFGGDAKAISRILRASWIPGMTQVANSEALSGLVNLIRALSIAPPNLKLGKALAHVAAAEDQVSNDMMHFSQSCAARWASSYPDHLAALLMHLSDKSVPQDQFSEFSIDADADVDMDDVSANNTSKTTRSSRSKVSSPSTTSISKVKLTAKQRKQQGLLLQGFLRLLKLWWSEISEKNARQSFFRVWSTQVRNQVRDALVENFGSSNLAAWPEQWWQKADEGKKLNSVASRRKGGRRGEKSEEDEDEDEDGDGNEDSDDDEEKSKSESNDEDRSEDEDDAKTRSKAKGGASTKTRKRPHNDDDDEEEGEEEQADDSDEEEEVSNENEKKARQSAKDKKRFGGAADSLSSSTSSSRRNSPKAGAKSTNASSKTGVLNSRASTRNKSAATASSTTGRRAPMLRRAKPDTRKRKISDDDEEEEEQDEEEDDEDEEEEEEGDDDEEDEEEGEDGEEGDQDAEENDEDDENDEEQEDAKTLKPMLYSQRRAAASANSKLMSKGNAASSNSTSSSSSSSTNSSANSTPNPNAKAKANTAANKKRGKPKRRIMSEDESDE</sequence>
<dbReference type="Proteomes" id="UP000696485">
    <property type="component" value="Unassembled WGS sequence"/>
</dbReference>
<feature type="compositionally biased region" description="Basic residues" evidence="1">
    <location>
        <begin position="1368"/>
        <end position="1381"/>
    </location>
</feature>
<feature type="compositionally biased region" description="Acidic residues" evidence="1">
    <location>
        <begin position="502"/>
        <end position="513"/>
    </location>
</feature>
<feature type="compositionally biased region" description="Acidic residues" evidence="1">
    <location>
        <begin position="1211"/>
        <end position="1231"/>
    </location>
</feature>
<protein>
    <submittedName>
        <fullName evidence="3">Integrator complex subunit 3</fullName>
    </submittedName>
</protein>
<name>A0A9P5VRL2_9FUNG</name>
<dbReference type="InterPro" id="IPR019333">
    <property type="entry name" value="INTS3_N"/>
</dbReference>
<feature type="region of interest" description="Disordered" evidence="1">
    <location>
        <begin position="492"/>
        <end position="638"/>
    </location>
</feature>
<comment type="caution">
    <text evidence="3">The sequence shown here is derived from an EMBL/GenBank/DDBJ whole genome shotgun (WGS) entry which is preliminary data.</text>
</comment>
<evidence type="ECO:0000256" key="1">
    <source>
        <dbReference type="SAM" id="MobiDB-lite"/>
    </source>
</evidence>
<feature type="region of interest" description="Disordered" evidence="1">
    <location>
        <begin position="1089"/>
        <end position="1112"/>
    </location>
</feature>
<dbReference type="PANTHER" id="PTHR13587">
    <property type="entry name" value="INTEGRATOR COMPLEX SUBUNIT 3"/>
    <property type="match status" value="1"/>
</dbReference>
<dbReference type="EMBL" id="JAAAUY010000001">
    <property type="protein sequence ID" value="KAF9338417.1"/>
    <property type="molecule type" value="Genomic_DNA"/>
</dbReference>